<evidence type="ECO:0000259" key="7">
    <source>
        <dbReference type="PROSITE" id="PS50280"/>
    </source>
</evidence>
<dbReference type="InterPro" id="IPR046341">
    <property type="entry name" value="SET_dom_sf"/>
</dbReference>
<evidence type="ECO:0000313" key="9">
    <source>
        <dbReference type="Proteomes" id="UP001211065"/>
    </source>
</evidence>
<dbReference type="PROSITE" id="PS50280">
    <property type="entry name" value="SET"/>
    <property type="match status" value="1"/>
</dbReference>
<dbReference type="SMART" id="SM00249">
    <property type="entry name" value="PHD"/>
    <property type="match status" value="1"/>
</dbReference>
<dbReference type="InterPro" id="IPR013083">
    <property type="entry name" value="Znf_RING/FYVE/PHD"/>
</dbReference>
<dbReference type="InterPro" id="IPR019787">
    <property type="entry name" value="Znf_PHD-finger"/>
</dbReference>
<keyword evidence="3" id="KW-0862">Zinc</keyword>
<keyword evidence="9" id="KW-1185">Reference proteome</keyword>
<dbReference type="PANTHER" id="PTHR12977">
    <property type="entry name" value="SUPPRESSOR OF VARIEGATION 4-20-RELATED"/>
    <property type="match status" value="1"/>
</dbReference>
<evidence type="ECO:0000256" key="1">
    <source>
        <dbReference type="ARBA" id="ARBA00022723"/>
    </source>
</evidence>
<dbReference type="PANTHER" id="PTHR12977:SF4">
    <property type="entry name" value="HISTONE-LYSINE N-METHYLTRANSFERASE KMT5B"/>
    <property type="match status" value="1"/>
</dbReference>
<dbReference type="EMBL" id="JADGJW010000114">
    <property type="protein sequence ID" value="KAJ3223873.1"/>
    <property type="molecule type" value="Genomic_DNA"/>
</dbReference>
<evidence type="ECO:0000256" key="4">
    <source>
        <dbReference type="ARBA" id="ARBA00022853"/>
    </source>
</evidence>
<evidence type="ECO:0000259" key="6">
    <source>
        <dbReference type="PROSITE" id="PS50016"/>
    </source>
</evidence>
<feature type="domain" description="SET" evidence="7">
    <location>
        <begin position="84"/>
        <end position="202"/>
    </location>
</feature>
<dbReference type="SUPFAM" id="SSF57903">
    <property type="entry name" value="FYVE/PHD zinc finger"/>
    <property type="match status" value="1"/>
</dbReference>
<feature type="domain" description="PHD-type" evidence="6">
    <location>
        <begin position="408"/>
        <end position="459"/>
    </location>
</feature>
<proteinExistence type="predicted"/>
<dbReference type="Proteomes" id="UP001211065">
    <property type="component" value="Unassembled WGS sequence"/>
</dbReference>
<dbReference type="InterPro" id="IPR001965">
    <property type="entry name" value="Znf_PHD"/>
</dbReference>
<dbReference type="InterPro" id="IPR011011">
    <property type="entry name" value="Znf_FYVE_PHD"/>
</dbReference>
<dbReference type="GO" id="GO:0008270">
    <property type="term" value="F:zinc ion binding"/>
    <property type="evidence" value="ECO:0007669"/>
    <property type="project" value="UniProtKB-KW"/>
</dbReference>
<keyword evidence="1" id="KW-0479">Metal-binding</keyword>
<keyword evidence="4" id="KW-0156">Chromatin regulator</keyword>
<dbReference type="InterPro" id="IPR001214">
    <property type="entry name" value="SET_dom"/>
</dbReference>
<evidence type="ECO:0000256" key="5">
    <source>
        <dbReference type="PROSITE-ProRule" id="PRU00146"/>
    </source>
</evidence>
<dbReference type="SMART" id="SM00317">
    <property type="entry name" value="SET"/>
    <property type="match status" value="1"/>
</dbReference>
<dbReference type="CDD" id="cd10524">
    <property type="entry name" value="SET_Suv4-20-like"/>
    <property type="match status" value="1"/>
</dbReference>
<sequence length="459" mass="52831">MDYYSFKNILILSQKIALVVKEKVIENSDLNLATNLIFDLLNESLSNKYNTFPLFNDCDFSKIASNCHFKQHIKAYLKIFNPQSGIEICETFRYKQREKIKLDSKIVASKRFKASDQVSFCTGVKTDLTEDDEKFLETNKQDFSIIYSLKKGYSSLFLGPARFINHDCNPNVKFMPISGGNLVSFVVLRDIEIGEELTVFYGKDYFGERNCDCLCETCEKFNQGANASKNYIPEVRKAAHNALQSSYIKWESFGRGSPTKKIENRKTHVNSSQRTLKGLCTICYRKFHTNNEFNHLFNNSIRLNYLCFRCTRHTFLFGLVYPLRLIPSLLLKRKRVTRIPAKSKPSKQTAIEIVSPNKRLKKDYLLTPPPSTRFICSANPTPIKKTSIFEQRAPPSPAISLHEKEFFEINCICCNPKKNEGFMIACEDCSVWFHGNCVGVQEHDPDLTEKDWFCGDCSF</sequence>
<gene>
    <name evidence="8" type="ORF">HK099_000593</name>
</gene>
<name>A0AAD5U5S2_9FUNG</name>
<dbReference type="GO" id="GO:0005634">
    <property type="term" value="C:nucleus"/>
    <property type="evidence" value="ECO:0007669"/>
    <property type="project" value="TreeGrafter"/>
</dbReference>
<reference evidence="8" key="1">
    <citation type="submission" date="2020-05" db="EMBL/GenBank/DDBJ databases">
        <title>Phylogenomic resolution of chytrid fungi.</title>
        <authorList>
            <person name="Stajich J.E."/>
            <person name="Amses K."/>
            <person name="Simmons R."/>
            <person name="Seto K."/>
            <person name="Myers J."/>
            <person name="Bonds A."/>
            <person name="Quandt C.A."/>
            <person name="Barry K."/>
            <person name="Liu P."/>
            <person name="Grigoriev I."/>
            <person name="Longcore J.E."/>
            <person name="James T.Y."/>
        </authorList>
    </citation>
    <scope>NUCLEOTIDE SEQUENCE</scope>
    <source>
        <strain evidence="8">JEL0476</strain>
    </source>
</reference>
<evidence type="ECO:0000313" key="8">
    <source>
        <dbReference type="EMBL" id="KAJ3223873.1"/>
    </source>
</evidence>
<dbReference type="InterPro" id="IPR039977">
    <property type="entry name" value="Suv4-20/Set9"/>
</dbReference>
<dbReference type="Pfam" id="PF00856">
    <property type="entry name" value="SET"/>
    <property type="match status" value="1"/>
</dbReference>
<dbReference type="PROSITE" id="PS01359">
    <property type="entry name" value="ZF_PHD_1"/>
    <property type="match status" value="1"/>
</dbReference>
<keyword evidence="2 5" id="KW-0863">Zinc-finger</keyword>
<dbReference type="PROSITE" id="PS50016">
    <property type="entry name" value="ZF_PHD_2"/>
    <property type="match status" value="1"/>
</dbReference>
<dbReference type="GO" id="GO:0042799">
    <property type="term" value="F:histone H4K20 methyltransferase activity"/>
    <property type="evidence" value="ECO:0007669"/>
    <property type="project" value="TreeGrafter"/>
</dbReference>
<comment type="caution">
    <text evidence="8">The sequence shown here is derived from an EMBL/GenBank/DDBJ whole genome shotgun (WGS) entry which is preliminary data.</text>
</comment>
<evidence type="ECO:0000256" key="2">
    <source>
        <dbReference type="ARBA" id="ARBA00022771"/>
    </source>
</evidence>
<dbReference type="AlphaFoldDB" id="A0AAD5U5S2"/>
<dbReference type="SUPFAM" id="SSF82199">
    <property type="entry name" value="SET domain"/>
    <property type="match status" value="1"/>
</dbReference>
<protein>
    <submittedName>
        <fullName evidence="8">Uncharacterized protein</fullName>
    </submittedName>
</protein>
<dbReference type="Gene3D" id="2.170.270.10">
    <property type="entry name" value="SET domain"/>
    <property type="match status" value="1"/>
</dbReference>
<accession>A0AAD5U5S2</accession>
<dbReference type="Pfam" id="PF00628">
    <property type="entry name" value="PHD"/>
    <property type="match status" value="1"/>
</dbReference>
<dbReference type="Gene3D" id="3.30.40.10">
    <property type="entry name" value="Zinc/RING finger domain, C3HC4 (zinc finger)"/>
    <property type="match status" value="1"/>
</dbReference>
<evidence type="ECO:0000256" key="3">
    <source>
        <dbReference type="ARBA" id="ARBA00022833"/>
    </source>
</evidence>
<organism evidence="8 9">
    <name type="scientific">Clydaea vesicula</name>
    <dbReference type="NCBI Taxonomy" id="447962"/>
    <lineage>
        <taxon>Eukaryota</taxon>
        <taxon>Fungi</taxon>
        <taxon>Fungi incertae sedis</taxon>
        <taxon>Chytridiomycota</taxon>
        <taxon>Chytridiomycota incertae sedis</taxon>
        <taxon>Chytridiomycetes</taxon>
        <taxon>Lobulomycetales</taxon>
        <taxon>Lobulomycetaceae</taxon>
        <taxon>Clydaea</taxon>
    </lineage>
</organism>
<dbReference type="InterPro" id="IPR019786">
    <property type="entry name" value="Zinc_finger_PHD-type_CS"/>
</dbReference>